<accession>A0A7R8ZM97</accession>
<feature type="compositionally biased region" description="Low complexity" evidence="6">
    <location>
        <begin position="683"/>
        <end position="701"/>
    </location>
</feature>
<dbReference type="PROSITE" id="PS50200">
    <property type="entry name" value="RA"/>
    <property type="match status" value="1"/>
</dbReference>
<dbReference type="GO" id="GO:0046872">
    <property type="term" value="F:metal ion binding"/>
    <property type="evidence" value="ECO:0007669"/>
    <property type="project" value="UniProtKB-KW"/>
</dbReference>
<keyword evidence="2" id="KW-0493">Microtubule</keyword>
<dbReference type="Pfam" id="PF00788">
    <property type="entry name" value="RA"/>
    <property type="match status" value="1"/>
</dbReference>
<gene>
    <name evidence="7" type="ORF">CTOB1V02_LOCUS3241</name>
</gene>
<feature type="compositionally biased region" description="Basic residues" evidence="6">
    <location>
        <begin position="665"/>
        <end position="675"/>
    </location>
</feature>
<dbReference type="Gene3D" id="3.30.60.20">
    <property type="match status" value="1"/>
</dbReference>
<dbReference type="AlphaFoldDB" id="A0A7R8ZM97"/>
<feature type="compositionally biased region" description="Low complexity" evidence="6">
    <location>
        <begin position="378"/>
        <end position="390"/>
    </location>
</feature>
<dbReference type="GO" id="GO:0007165">
    <property type="term" value="P:signal transduction"/>
    <property type="evidence" value="ECO:0007669"/>
    <property type="project" value="InterPro"/>
</dbReference>
<dbReference type="PANTHER" id="PTHR22738:SF10">
    <property type="entry name" value="RAS ASSOCIATION DOMAIN-CONTAINING PROTEIN 1 HOMOLOG"/>
    <property type="match status" value="1"/>
</dbReference>
<dbReference type="SMART" id="SM00109">
    <property type="entry name" value="C1"/>
    <property type="match status" value="1"/>
</dbReference>
<dbReference type="PROSITE" id="PS50081">
    <property type="entry name" value="ZF_DAG_PE_2"/>
    <property type="match status" value="1"/>
</dbReference>
<dbReference type="InterPro" id="IPR033614">
    <property type="entry name" value="RASSF1-6"/>
</dbReference>
<evidence type="ECO:0000256" key="4">
    <source>
        <dbReference type="ARBA" id="ARBA00022833"/>
    </source>
</evidence>
<dbReference type="InterPro" id="IPR002219">
    <property type="entry name" value="PKC_DAG/PE"/>
</dbReference>
<dbReference type="Pfam" id="PF16517">
    <property type="entry name" value="Nore1-SARAH"/>
    <property type="match status" value="1"/>
</dbReference>
<dbReference type="CDD" id="cd01778">
    <property type="entry name" value="RA_RASSF1_like"/>
    <property type="match status" value="1"/>
</dbReference>
<feature type="region of interest" description="Disordered" evidence="6">
    <location>
        <begin position="328"/>
        <end position="408"/>
    </location>
</feature>
<organism evidence="7">
    <name type="scientific">Cyprideis torosa</name>
    <dbReference type="NCBI Taxonomy" id="163714"/>
    <lineage>
        <taxon>Eukaryota</taxon>
        <taxon>Metazoa</taxon>
        <taxon>Ecdysozoa</taxon>
        <taxon>Arthropoda</taxon>
        <taxon>Crustacea</taxon>
        <taxon>Oligostraca</taxon>
        <taxon>Ostracoda</taxon>
        <taxon>Podocopa</taxon>
        <taxon>Podocopida</taxon>
        <taxon>Cytherocopina</taxon>
        <taxon>Cytheroidea</taxon>
        <taxon>Cytherideidae</taxon>
        <taxon>Cyprideis</taxon>
    </lineage>
</organism>
<evidence type="ECO:0000313" key="7">
    <source>
        <dbReference type="EMBL" id="CAD7225296.1"/>
    </source>
</evidence>
<sequence length="743" mass="83269">MALLAVRVPPFNLQHRKGHEELLLNSFCSSSQGVLPGCKKGESLSKYLDGNGLAYMHKKSVLFPRKLQYNQRRAQCSISPEKNVIELRQKQKERNYPAKAVAVITKELGAVRAVVSLTLGLREGRSIYDLLLSRRGSAASPLALLRVRVPWMIKHEGLDVPLRSPRTGRRGDRRSWFGGVFGGEDRRAKHEHPEGFLQYLYNLGFELLQSWGISSLMQHNTNPHESKAETLPLHTFAQTELAVPTYCDMCGEFLFFNTGPYKTIKCLQCQYTCHDRCRSLVKLHCHRLQGVQGVNTFIPGASEEDLFYPQDTALSALSWDPLVIDSGSSGSTEDLNDETVQKSNEDVSDASLSLTPVTSESSSDSSSRREGVLDKIRSSPSSSGSASPLPQDERRGARKRNASDRSRRLCVDESPINVLEADEERNEVYQRSLHASVSSPVIHNGERVPPPTNLIPEWNDALAEKISQYNKTQMAKGGLPISPDPAGGDKYRGFIHIHMNLIRPINIVAGSRPPSIFDILNREDEKDKTLTSFYLPRGTVKAIHIDSETTVGEVIPALLKKFKVVDNPRKFALYQRTLEMGEETSRVSLDRLPNEARPLALALDWITAGEHSRQFVLQENDTGDIVWEEFSLPELTNFLRVLDQEEEEYRQRIRAKYEHIRFRIRRQIERHRRPPPPKDGTDSDSSNSNSASSSTLTLGANEHVHSSGDHVTTILLPGEGPPDPESLPDMDGMDTMIVRSDNS</sequence>
<dbReference type="Pfam" id="PF00130">
    <property type="entry name" value="C1_1"/>
    <property type="match status" value="1"/>
</dbReference>
<dbReference type="Gene3D" id="3.10.20.90">
    <property type="entry name" value="Phosphatidylinositol 3-kinase Catalytic Subunit, Chain A, domain 1"/>
    <property type="match status" value="1"/>
</dbReference>
<evidence type="ECO:0000256" key="1">
    <source>
        <dbReference type="ARBA" id="ARBA00004245"/>
    </source>
</evidence>
<dbReference type="GO" id="GO:0005874">
    <property type="term" value="C:microtubule"/>
    <property type="evidence" value="ECO:0007669"/>
    <property type="project" value="UniProtKB-KW"/>
</dbReference>
<feature type="compositionally biased region" description="Basic and acidic residues" evidence="6">
    <location>
        <begin position="366"/>
        <end position="377"/>
    </location>
</feature>
<dbReference type="CDD" id="cd21885">
    <property type="entry name" value="SARAH_RASSF1-like"/>
    <property type="match status" value="1"/>
</dbReference>
<dbReference type="SMART" id="SM00314">
    <property type="entry name" value="RA"/>
    <property type="match status" value="1"/>
</dbReference>
<keyword evidence="5" id="KW-0206">Cytoskeleton</keyword>
<evidence type="ECO:0000256" key="5">
    <source>
        <dbReference type="ARBA" id="ARBA00023212"/>
    </source>
</evidence>
<comment type="subcellular location">
    <subcellularLocation>
        <location evidence="1">Cytoplasm</location>
        <location evidence="1">Cytoskeleton</location>
    </subcellularLocation>
</comment>
<dbReference type="InterPro" id="IPR000159">
    <property type="entry name" value="RA_dom"/>
</dbReference>
<dbReference type="Gene3D" id="1.20.5.110">
    <property type="match status" value="1"/>
</dbReference>
<dbReference type="EMBL" id="OB660546">
    <property type="protein sequence ID" value="CAD7225296.1"/>
    <property type="molecule type" value="Genomic_DNA"/>
</dbReference>
<dbReference type="PROSITE" id="PS50951">
    <property type="entry name" value="SARAH"/>
    <property type="match status" value="1"/>
</dbReference>
<keyword evidence="5" id="KW-0963">Cytoplasm</keyword>
<keyword evidence="4" id="KW-0862">Zinc</keyword>
<dbReference type="InterPro" id="IPR046349">
    <property type="entry name" value="C1-like_sf"/>
</dbReference>
<evidence type="ECO:0000256" key="3">
    <source>
        <dbReference type="ARBA" id="ARBA00022723"/>
    </source>
</evidence>
<keyword evidence="3" id="KW-0479">Metal-binding</keyword>
<protein>
    <submittedName>
        <fullName evidence="7">Uncharacterized protein</fullName>
    </submittedName>
</protein>
<dbReference type="InterPro" id="IPR011524">
    <property type="entry name" value="SARAH_dom"/>
</dbReference>
<evidence type="ECO:0000256" key="2">
    <source>
        <dbReference type="ARBA" id="ARBA00022701"/>
    </source>
</evidence>
<dbReference type="OrthoDB" id="74314at2759"/>
<proteinExistence type="predicted"/>
<dbReference type="SUPFAM" id="SSF54236">
    <property type="entry name" value="Ubiquitin-like"/>
    <property type="match status" value="1"/>
</dbReference>
<dbReference type="InterPro" id="IPR029071">
    <property type="entry name" value="Ubiquitin-like_domsf"/>
</dbReference>
<dbReference type="SUPFAM" id="SSF57889">
    <property type="entry name" value="Cysteine-rich domain"/>
    <property type="match status" value="1"/>
</dbReference>
<dbReference type="PANTHER" id="PTHR22738">
    <property type="entry name" value="RASSF"/>
    <property type="match status" value="1"/>
</dbReference>
<feature type="compositionally biased region" description="Basic and acidic residues" evidence="6">
    <location>
        <begin position="391"/>
        <end position="408"/>
    </location>
</feature>
<feature type="compositionally biased region" description="Low complexity" evidence="6">
    <location>
        <begin position="351"/>
        <end position="365"/>
    </location>
</feature>
<name>A0A7R8ZM97_9CRUS</name>
<evidence type="ECO:0000256" key="6">
    <source>
        <dbReference type="SAM" id="MobiDB-lite"/>
    </source>
</evidence>
<feature type="region of interest" description="Disordered" evidence="6">
    <location>
        <begin position="665"/>
        <end position="743"/>
    </location>
</feature>
<reference evidence="7" key="1">
    <citation type="submission" date="2020-11" db="EMBL/GenBank/DDBJ databases">
        <authorList>
            <person name="Tran Van P."/>
        </authorList>
    </citation>
    <scope>NUCLEOTIDE SEQUENCE</scope>
</reference>